<proteinExistence type="predicted"/>
<name>A0ACB7SRF4_HYAAI</name>
<accession>A0ACB7SRF4</accession>
<comment type="caution">
    <text evidence="1">The sequence shown here is derived from an EMBL/GenBank/DDBJ whole genome shotgun (WGS) entry which is preliminary data.</text>
</comment>
<evidence type="ECO:0000313" key="2">
    <source>
        <dbReference type="Proteomes" id="UP000821845"/>
    </source>
</evidence>
<sequence>MTQSANTEASSSTTLRSGQVLSALHSLPPEDGVQACPATSLQDAQLTGMRSWRQAETENIATDIYDKLPLESRDIGWTSPAARRYVANGLYDPTQAAILCAKSFQDDPETFVLWAVLL</sequence>
<dbReference type="Proteomes" id="UP000821845">
    <property type="component" value="Chromosome 3"/>
</dbReference>
<organism evidence="1 2">
    <name type="scientific">Hyalomma asiaticum</name>
    <name type="common">Tick</name>
    <dbReference type="NCBI Taxonomy" id="266040"/>
    <lineage>
        <taxon>Eukaryota</taxon>
        <taxon>Metazoa</taxon>
        <taxon>Ecdysozoa</taxon>
        <taxon>Arthropoda</taxon>
        <taxon>Chelicerata</taxon>
        <taxon>Arachnida</taxon>
        <taxon>Acari</taxon>
        <taxon>Parasitiformes</taxon>
        <taxon>Ixodida</taxon>
        <taxon>Ixodoidea</taxon>
        <taxon>Ixodidae</taxon>
        <taxon>Hyalomminae</taxon>
        <taxon>Hyalomma</taxon>
    </lineage>
</organism>
<protein>
    <submittedName>
        <fullName evidence="1">Uncharacterized protein</fullName>
    </submittedName>
</protein>
<reference evidence="1" key="1">
    <citation type="submission" date="2020-05" db="EMBL/GenBank/DDBJ databases">
        <title>Large-scale comparative analyses of tick genomes elucidate their genetic diversity and vector capacities.</title>
        <authorList>
            <person name="Jia N."/>
            <person name="Wang J."/>
            <person name="Shi W."/>
            <person name="Du L."/>
            <person name="Sun Y."/>
            <person name="Zhan W."/>
            <person name="Jiang J."/>
            <person name="Wang Q."/>
            <person name="Zhang B."/>
            <person name="Ji P."/>
            <person name="Sakyi L.B."/>
            <person name="Cui X."/>
            <person name="Yuan T."/>
            <person name="Jiang B."/>
            <person name="Yang W."/>
            <person name="Lam T.T.-Y."/>
            <person name="Chang Q."/>
            <person name="Ding S."/>
            <person name="Wang X."/>
            <person name="Zhu J."/>
            <person name="Ruan X."/>
            <person name="Zhao L."/>
            <person name="Wei J."/>
            <person name="Que T."/>
            <person name="Du C."/>
            <person name="Cheng J."/>
            <person name="Dai P."/>
            <person name="Han X."/>
            <person name="Huang E."/>
            <person name="Gao Y."/>
            <person name="Liu J."/>
            <person name="Shao H."/>
            <person name="Ye R."/>
            <person name="Li L."/>
            <person name="Wei W."/>
            <person name="Wang X."/>
            <person name="Wang C."/>
            <person name="Yang T."/>
            <person name="Huo Q."/>
            <person name="Li W."/>
            <person name="Guo W."/>
            <person name="Chen H."/>
            <person name="Zhou L."/>
            <person name="Ni X."/>
            <person name="Tian J."/>
            <person name="Zhou Y."/>
            <person name="Sheng Y."/>
            <person name="Liu T."/>
            <person name="Pan Y."/>
            <person name="Xia L."/>
            <person name="Li J."/>
            <person name="Zhao F."/>
            <person name="Cao W."/>
        </authorList>
    </citation>
    <scope>NUCLEOTIDE SEQUENCE</scope>
    <source>
        <strain evidence="1">Hyas-2018</strain>
    </source>
</reference>
<evidence type="ECO:0000313" key="1">
    <source>
        <dbReference type="EMBL" id="KAH6936516.1"/>
    </source>
</evidence>
<keyword evidence="2" id="KW-1185">Reference proteome</keyword>
<gene>
    <name evidence="1" type="ORF">HPB50_018814</name>
</gene>
<dbReference type="EMBL" id="CM023483">
    <property type="protein sequence ID" value="KAH6936516.1"/>
    <property type="molecule type" value="Genomic_DNA"/>
</dbReference>